<evidence type="ECO:0000313" key="2">
    <source>
        <dbReference type="Proteomes" id="UP000814128"/>
    </source>
</evidence>
<protein>
    <submittedName>
        <fullName evidence="1">Uncharacterized protein</fullName>
    </submittedName>
</protein>
<reference evidence="1" key="1">
    <citation type="submission" date="2021-02" db="EMBL/GenBank/DDBJ databases">
        <authorList>
            <consortium name="DOE Joint Genome Institute"/>
            <person name="Ahrendt S."/>
            <person name="Looney B.P."/>
            <person name="Miyauchi S."/>
            <person name="Morin E."/>
            <person name="Drula E."/>
            <person name="Courty P.E."/>
            <person name="Chicoki N."/>
            <person name="Fauchery L."/>
            <person name="Kohler A."/>
            <person name="Kuo A."/>
            <person name="Labutti K."/>
            <person name="Pangilinan J."/>
            <person name="Lipzen A."/>
            <person name="Riley R."/>
            <person name="Andreopoulos W."/>
            <person name="He G."/>
            <person name="Johnson J."/>
            <person name="Barry K.W."/>
            <person name="Grigoriev I.V."/>
            <person name="Nagy L."/>
            <person name="Hibbett D."/>
            <person name="Henrissat B."/>
            <person name="Matheny P.B."/>
            <person name="Labbe J."/>
            <person name="Martin F."/>
        </authorList>
    </citation>
    <scope>NUCLEOTIDE SEQUENCE</scope>
    <source>
        <strain evidence="1">EC-137</strain>
    </source>
</reference>
<evidence type="ECO:0000313" key="1">
    <source>
        <dbReference type="EMBL" id="KAI0029814.1"/>
    </source>
</evidence>
<dbReference type="Proteomes" id="UP000814128">
    <property type="component" value="Unassembled WGS sequence"/>
</dbReference>
<comment type="caution">
    <text evidence="1">The sequence shown here is derived from an EMBL/GenBank/DDBJ whole genome shotgun (WGS) entry which is preliminary data.</text>
</comment>
<keyword evidence="2" id="KW-1185">Reference proteome</keyword>
<accession>A0ACB8QDE5</accession>
<reference evidence="1" key="2">
    <citation type="journal article" date="2022" name="New Phytol.">
        <title>Evolutionary transition to the ectomycorrhizal habit in the genomes of a hyperdiverse lineage of mushroom-forming fungi.</title>
        <authorList>
            <person name="Looney B."/>
            <person name="Miyauchi S."/>
            <person name="Morin E."/>
            <person name="Drula E."/>
            <person name="Courty P.E."/>
            <person name="Kohler A."/>
            <person name="Kuo A."/>
            <person name="LaButti K."/>
            <person name="Pangilinan J."/>
            <person name="Lipzen A."/>
            <person name="Riley R."/>
            <person name="Andreopoulos W."/>
            <person name="He G."/>
            <person name="Johnson J."/>
            <person name="Nolan M."/>
            <person name="Tritt A."/>
            <person name="Barry K.W."/>
            <person name="Grigoriev I.V."/>
            <person name="Nagy L.G."/>
            <person name="Hibbett D."/>
            <person name="Henrissat B."/>
            <person name="Matheny P.B."/>
            <person name="Labbe J."/>
            <person name="Martin F.M."/>
        </authorList>
    </citation>
    <scope>NUCLEOTIDE SEQUENCE</scope>
    <source>
        <strain evidence="1">EC-137</strain>
    </source>
</reference>
<proteinExistence type="predicted"/>
<name>A0ACB8QDE5_9AGAM</name>
<organism evidence="1 2">
    <name type="scientific">Vararia minispora EC-137</name>
    <dbReference type="NCBI Taxonomy" id="1314806"/>
    <lineage>
        <taxon>Eukaryota</taxon>
        <taxon>Fungi</taxon>
        <taxon>Dikarya</taxon>
        <taxon>Basidiomycota</taxon>
        <taxon>Agaricomycotina</taxon>
        <taxon>Agaricomycetes</taxon>
        <taxon>Russulales</taxon>
        <taxon>Lachnocladiaceae</taxon>
        <taxon>Vararia</taxon>
    </lineage>
</organism>
<gene>
    <name evidence="1" type="ORF">K488DRAFT_72691</name>
</gene>
<sequence length="313" mass="35472">MNVRDFDLPTNSNDPQPRQPDGSIQTDTHSQDMNDVKLSSASLRRESNTSRKRPHKVSSVKGKTEQIDSTLLDDDTIDHEPGKVEPTLISAPPDDEIKVKQEFVLDVDLITTRLTASGAQSVTVDLEPDVRDVRFTRVFSTDVYGGGSRQSIFQNIHEKKGKHPFRDFIHWINNIMRYDWGGSARLEVGFRREDGREPTEEETGVLGCKKAHPYPNVTLKQAEHDFNESVLLSPSLEWVTQREKVRPAEISLTFASTTTTASQAGMEPTMQTKERRIMTAIPTDIQHNSAHGREVRKYVRFISPLYNNNDNDN</sequence>
<dbReference type="EMBL" id="MU273655">
    <property type="protein sequence ID" value="KAI0029814.1"/>
    <property type="molecule type" value="Genomic_DNA"/>
</dbReference>